<dbReference type="PIRSF" id="PIRSF006060">
    <property type="entry name" value="AA_transporter"/>
    <property type="match status" value="1"/>
</dbReference>
<evidence type="ECO:0000256" key="5">
    <source>
        <dbReference type="ARBA" id="ARBA00023136"/>
    </source>
</evidence>
<keyword evidence="5 6" id="KW-0472">Membrane</keyword>
<evidence type="ECO:0000256" key="2">
    <source>
        <dbReference type="ARBA" id="ARBA00022448"/>
    </source>
</evidence>
<dbReference type="AlphaFoldDB" id="A0AAV9N7P5"/>
<feature type="transmembrane region" description="Helical" evidence="6">
    <location>
        <begin position="277"/>
        <end position="299"/>
    </location>
</feature>
<evidence type="ECO:0000313" key="7">
    <source>
        <dbReference type="EMBL" id="KAK5051034.1"/>
    </source>
</evidence>
<feature type="transmembrane region" description="Helical" evidence="6">
    <location>
        <begin position="76"/>
        <end position="103"/>
    </location>
</feature>
<dbReference type="EMBL" id="JAVRRD010000016">
    <property type="protein sequence ID" value="KAK5051034.1"/>
    <property type="molecule type" value="Genomic_DNA"/>
</dbReference>
<feature type="transmembrane region" description="Helical" evidence="6">
    <location>
        <begin position="354"/>
        <end position="371"/>
    </location>
</feature>
<feature type="transmembrane region" description="Helical" evidence="6">
    <location>
        <begin position="236"/>
        <end position="257"/>
    </location>
</feature>
<dbReference type="RefSeq" id="XP_064705534.1">
    <property type="nucleotide sequence ID" value="XM_064847181.1"/>
</dbReference>
<name>A0AAV9N7P5_9EURO</name>
<dbReference type="Proteomes" id="UP001358417">
    <property type="component" value="Unassembled WGS sequence"/>
</dbReference>
<dbReference type="PANTHER" id="PTHR45649:SF16">
    <property type="entry name" value="7-KETO 8-AMINOPELARGONIC ACID TRANSPORTER"/>
    <property type="match status" value="1"/>
</dbReference>
<comment type="caution">
    <text evidence="7">The sequence shown here is derived from an EMBL/GenBank/DDBJ whole genome shotgun (WGS) entry which is preliminary data.</text>
</comment>
<feature type="transmembrane region" description="Helical" evidence="6">
    <location>
        <begin position="383"/>
        <end position="401"/>
    </location>
</feature>
<dbReference type="PANTHER" id="PTHR45649">
    <property type="entry name" value="AMINO-ACID PERMEASE BAT1"/>
    <property type="match status" value="1"/>
</dbReference>
<sequence length="525" mass="57095">MSEDYHYLDKAGMPPSVKTVLEPAPAEGISVTVEARELRPRFSVLSAIGIQFSISATPLAVGSYIVFTLGAGGSPFFFYAFLVAALGQLIICTCMAEIASVFPHASGQVFWTAALAPPKWSRFLSYWNGAATTLGWIFANAGTYVFTAQIWTATMKIRNPSWEVQTWQVFLIACGCAVIGVILNIWLFDYYPHVTRFMVVFINLATVYVLVTLLVRATPKASARTVFIDVINETGWGSNGLVFLLCFLPGCVAISCFDTAAHMSEEMDEPERQIPLVMVGGSLLCALTGIPMILVYLFCTVAPMHLLEPAGGQPVFQLFMDGFRSDALLTVAMVIYCIVYLSSCPATIATTSRLIWSLASHGALPFGNFIGYVEPKRQIPANAVYITAVISSLVGLLIFGPTTVLNGVFGAGAVCFFFSYGLPIWLNVATLGKQLPSTRYFNLKGLSLPLSIMAICWQLITVVFLSFPIYKPVTTTSMNWASLCAVIGLGLGLINWFAYAKKHYHGPKALFVAGIHGRQSVSLED</sequence>
<dbReference type="InterPro" id="IPR002293">
    <property type="entry name" value="AA/rel_permease1"/>
</dbReference>
<evidence type="ECO:0000256" key="6">
    <source>
        <dbReference type="SAM" id="Phobius"/>
    </source>
</evidence>
<feature type="transmembrane region" description="Helical" evidence="6">
    <location>
        <begin position="123"/>
        <end position="146"/>
    </location>
</feature>
<keyword evidence="4 6" id="KW-1133">Transmembrane helix</keyword>
<keyword evidence="3 6" id="KW-0812">Transmembrane</keyword>
<evidence type="ECO:0000256" key="4">
    <source>
        <dbReference type="ARBA" id="ARBA00022989"/>
    </source>
</evidence>
<feature type="transmembrane region" description="Helical" evidence="6">
    <location>
        <begin position="446"/>
        <end position="467"/>
    </location>
</feature>
<protein>
    <recommendedName>
        <fullName evidence="9">Amino acid permease/ SLC12A domain-containing protein</fullName>
    </recommendedName>
</protein>
<dbReference type="GeneID" id="89971780"/>
<evidence type="ECO:0000256" key="3">
    <source>
        <dbReference type="ARBA" id="ARBA00022692"/>
    </source>
</evidence>
<comment type="subcellular location">
    <subcellularLocation>
        <location evidence="1">Membrane</location>
        <topology evidence="1">Multi-pass membrane protein</topology>
    </subcellularLocation>
</comment>
<evidence type="ECO:0000256" key="1">
    <source>
        <dbReference type="ARBA" id="ARBA00004141"/>
    </source>
</evidence>
<feature type="transmembrane region" description="Helical" evidence="6">
    <location>
        <begin position="479"/>
        <end position="499"/>
    </location>
</feature>
<dbReference type="GO" id="GO:0022857">
    <property type="term" value="F:transmembrane transporter activity"/>
    <property type="evidence" value="ECO:0007669"/>
    <property type="project" value="InterPro"/>
</dbReference>
<feature type="transmembrane region" description="Helical" evidence="6">
    <location>
        <begin position="167"/>
        <end position="188"/>
    </location>
</feature>
<organism evidence="7 8">
    <name type="scientific">Exophiala bonariae</name>
    <dbReference type="NCBI Taxonomy" id="1690606"/>
    <lineage>
        <taxon>Eukaryota</taxon>
        <taxon>Fungi</taxon>
        <taxon>Dikarya</taxon>
        <taxon>Ascomycota</taxon>
        <taxon>Pezizomycotina</taxon>
        <taxon>Eurotiomycetes</taxon>
        <taxon>Chaetothyriomycetidae</taxon>
        <taxon>Chaetothyriales</taxon>
        <taxon>Herpotrichiellaceae</taxon>
        <taxon>Exophiala</taxon>
    </lineage>
</organism>
<feature type="transmembrane region" description="Helical" evidence="6">
    <location>
        <begin position="194"/>
        <end position="215"/>
    </location>
</feature>
<dbReference type="GO" id="GO:0016020">
    <property type="term" value="C:membrane"/>
    <property type="evidence" value="ECO:0007669"/>
    <property type="project" value="UniProtKB-SubCell"/>
</dbReference>
<dbReference type="Pfam" id="PF13520">
    <property type="entry name" value="AA_permease_2"/>
    <property type="match status" value="1"/>
</dbReference>
<keyword evidence="2" id="KW-0813">Transport</keyword>
<keyword evidence="8" id="KW-1185">Reference proteome</keyword>
<feature type="transmembrane region" description="Helical" evidence="6">
    <location>
        <begin position="48"/>
        <end position="69"/>
    </location>
</feature>
<dbReference type="Gene3D" id="1.20.1740.10">
    <property type="entry name" value="Amino acid/polyamine transporter I"/>
    <property type="match status" value="1"/>
</dbReference>
<proteinExistence type="predicted"/>
<feature type="transmembrane region" description="Helical" evidence="6">
    <location>
        <begin position="407"/>
        <end position="426"/>
    </location>
</feature>
<feature type="transmembrane region" description="Helical" evidence="6">
    <location>
        <begin position="327"/>
        <end position="348"/>
    </location>
</feature>
<accession>A0AAV9N7P5</accession>
<evidence type="ECO:0008006" key="9">
    <source>
        <dbReference type="Google" id="ProtNLM"/>
    </source>
</evidence>
<evidence type="ECO:0000313" key="8">
    <source>
        <dbReference type="Proteomes" id="UP001358417"/>
    </source>
</evidence>
<reference evidence="7 8" key="1">
    <citation type="submission" date="2023-08" db="EMBL/GenBank/DDBJ databases">
        <title>Black Yeasts Isolated from many extreme environments.</title>
        <authorList>
            <person name="Coleine C."/>
            <person name="Stajich J.E."/>
            <person name="Selbmann L."/>
        </authorList>
    </citation>
    <scope>NUCLEOTIDE SEQUENCE [LARGE SCALE GENOMIC DNA]</scope>
    <source>
        <strain evidence="7 8">CCFEE 5792</strain>
    </source>
</reference>
<gene>
    <name evidence="7" type="ORF">LTR84_003593</name>
</gene>